<proteinExistence type="predicted"/>
<dbReference type="InterPro" id="IPR013783">
    <property type="entry name" value="Ig-like_fold"/>
</dbReference>
<feature type="region of interest" description="Disordered" evidence="1">
    <location>
        <begin position="632"/>
        <end position="692"/>
    </location>
</feature>
<evidence type="ECO:0000256" key="1">
    <source>
        <dbReference type="SAM" id="MobiDB-lite"/>
    </source>
</evidence>
<dbReference type="Gene3D" id="2.60.40.10">
    <property type="entry name" value="Immunoglobulins"/>
    <property type="match status" value="1"/>
</dbReference>
<feature type="region of interest" description="Disordered" evidence="1">
    <location>
        <begin position="964"/>
        <end position="998"/>
    </location>
</feature>
<feature type="compositionally biased region" description="Basic and acidic residues" evidence="1">
    <location>
        <begin position="971"/>
        <end position="985"/>
    </location>
</feature>
<organism evidence="2">
    <name type="scientific">Candidatus Kentrum sp. TC</name>
    <dbReference type="NCBI Taxonomy" id="2126339"/>
    <lineage>
        <taxon>Bacteria</taxon>
        <taxon>Pseudomonadati</taxon>
        <taxon>Pseudomonadota</taxon>
        <taxon>Gammaproteobacteria</taxon>
        <taxon>Candidatus Kentrum</taxon>
    </lineage>
</organism>
<dbReference type="GO" id="GO:0005509">
    <property type="term" value="F:calcium ion binding"/>
    <property type="evidence" value="ECO:0007669"/>
    <property type="project" value="InterPro"/>
</dbReference>
<gene>
    <name evidence="2" type="ORF">BECKTC1821E_GA0114239_105311</name>
</gene>
<dbReference type="SUPFAM" id="SSF49313">
    <property type="entry name" value="Cadherin-like"/>
    <property type="match status" value="1"/>
</dbReference>
<dbReference type="AlphaFoldDB" id="A0A450YVZ8"/>
<protein>
    <recommendedName>
        <fullName evidence="3">Dystroglycan-type cadherin-like domain-containing protein</fullName>
    </recommendedName>
</protein>
<feature type="compositionally biased region" description="Basic and acidic residues" evidence="1">
    <location>
        <begin position="662"/>
        <end position="675"/>
    </location>
</feature>
<accession>A0A450YVZ8</accession>
<evidence type="ECO:0008006" key="3">
    <source>
        <dbReference type="Google" id="ProtNLM"/>
    </source>
</evidence>
<dbReference type="Pfam" id="PF05345">
    <property type="entry name" value="He_PIG"/>
    <property type="match status" value="1"/>
</dbReference>
<feature type="compositionally biased region" description="Basic and acidic residues" evidence="1">
    <location>
        <begin position="632"/>
        <end position="642"/>
    </location>
</feature>
<evidence type="ECO:0000313" key="2">
    <source>
        <dbReference type="EMBL" id="VFK45712.1"/>
    </source>
</evidence>
<dbReference type="InterPro" id="IPR015919">
    <property type="entry name" value="Cadherin-like_sf"/>
</dbReference>
<reference evidence="2" key="1">
    <citation type="submission" date="2019-02" db="EMBL/GenBank/DDBJ databases">
        <authorList>
            <person name="Gruber-Vodicka R. H."/>
            <person name="Seah K. B. B."/>
        </authorList>
    </citation>
    <scope>NUCLEOTIDE SEQUENCE</scope>
    <source>
        <strain evidence="2">BECK_BZ125</strain>
    </source>
</reference>
<sequence length="1026" mass="114444">MRKEISMGLGGTPTDGYFGLLALESRIMFDGSGIDLGEMAYDPNYPNQAAIPIVTKDIFPENQSAEYSDGDEIRFVLTGKKPPDRFYLESSNDLDKENAILVGDDRTKGKDNEGDNILDLNLRVYSDGRKEWLKIGEVVGQNTEDFSIRFLNRIVNHDFDEPITWADNPEAPKKDEWIRKGESVLPGMSKIEIDESGKSYTVPHPRTRLPESDPLYLSSDATPVEIWRYNNEKLKLGTPDPFVRGNGVKDNWNAEIRRYVFTDKNSNSFADPALYMESKSLSTSVGSGEEGSVFGPYVASSEFELLKGETFTFDYAQGTSDPGDAGNPFFYLLNTDNGKTLILDDLTPKDLATTRDSPGRDGNTVWKEWKVSIEETGRYRLISMMHAIDKSQAGQVGYSVIIDDLGVEAPITGLNVNDIVRLVKYEYENKGTPSNPVYPSKELDQNPRKVAVSAKIDGDEREFASGRLRLVEPKTIRPFGDISKEVVDEGKDGSRLFENPDYHDFSEGELRITRGSDIRYPLFVEDKGNGEGQIGLDGKTVTYEGKEIGVVDANENGEDGKPLRISFRENATPEAVEALIKSVIYVVPGKTTPAVDATIQKLTERDGSSYNDITQDNQRTYEISKQRDKPFWHLSRDVHDPNDDSPLFEDPDHSPKFSKGKLRIDYAPSERRGPHSDLSIENQGDEKGQIGFDGETVTYEGKKIGAVDANENGEDGKPLRIVFQDAPPRAVEALIKSVTYIAPFKVSDVRAWLTDEDGESYDITQDNKLTKEIPKKEIPKKEIPPKIKREFAFAPMPESKPTDAEKPTFGEPTFRSKQPTFDGGQTTSWPLLGARSNQRALWPTDHEPSNEPCASVQESWYDINGHVISFGSGMKEQVIGWAWFEFRIPFYRTDPKADVEFQATMEDGTKLPNWIELEPTTGILSGKVPDDWDKEVITLRIIARDVNQGDEAKVETTFDLRVAGDEGNADAPDKPDIGDKYHENRNAPASVGRGERSSLSAQLAGVGRSGFEMRRMAFVAMMSGDG</sequence>
<dbReference type="EMBL" id="CAADFT010000053">
    <property type="protein sequence ID" value="VFK45712.1"/>
    <property type="molecule type" value="Genomic_DNA"/>
</dbReference>
<dbReference type="GO" id="GO:0016020">
    <property type="term" value="C:membrane"/>
    <property type="evidence" value="ECO:0007669"/>
    <property type="project" value="InterPro"/>
</dbReference>
<feature type="region of interest" description="Disordered" evidence="1">
    <location>
        <begin position="797"/>
        <end position="823"/>
    </location>
</feature>
<name>A0A450YVZ8_9GAMM</name>